<keyword evidence="3" id="KW-1185">Reference proteome</keyword>
<dbReference type="PANTHER" id="PTHR42648">
    <property type="entry name" value="TRANSPOSASE, PUTATIVE-RELATED"/>
    <property type="match status" value="1"/>
</dbReference>
<dbReference type="InterPro" id="IPR057670">
    <property type="entry name" value="SH3_retrovirus"/>
</dbReference>
<dbReference type="Gene3D" id="3.30.420.10">
    <property type="entry name" value="Ribonuclease H-like superfamily/Ribonuclease H"/>
    <property type="match status" value="1"/>
</dbReference>
<dbReference type="InterPro" id="IPR012337">
    <property type="entry name" value="RNaseH-like_sf"/>
</dbReference>
<feature type="non-terminal residue" evidence="2">
    <location>
        <position position="1"/>
    </location>
</feature>
<gene>
    <name evidence="2" type="ORF">Tco_0909501</name>
</gene>
<evidence type="ECO:0000313" key="3">
    <source>
        <dbReference type="Proteomes" id="UP001151760"/>
    </source>
</evidence>
<reference evidence="2" key="2">
    <citation type="submission" date="2022-01" db="EMBL/GenBank/DDBJ databases">
        <authorList>
            <person name="Yamashiro T."/>
            <person name="Shiraishi A."/>
            <person name="Satake H."/>
            <person name="Nakayama K."/>
        </authorList>
    </citation>
    <scope>NUCLEOTIDE SEQUENCE</scope>
</reference>
<proteinExistence type="predicted"/>
<protein>
    <submittedName>
        <fullName evidence="2">Retrovirus-related pol polyprotein from transposon TNT 1-94</fullName>
    </submittedName>
</protein>
<comment type="caution">
    <text evidence="2">The sequence shown here is derived from an EMBL/GenBank/DDBJ whole genome shotgun (WGS) entry which is preliminary data.</text>
</comment>
<dbReference type="EMBL" id="BQNB010014526">
    <property type="protein sequence ID" value="GJT29226.1"/>
    <property type="molecule type" value="Genomic_DNA"/>
</dbReference>
<reference evidence="2" key="1">
    <citation type="journal article" date="2022" name="Int. J. Mol. Sci.">
        <title>Draft Genome of Tanacetum Coccineum: Genomic Comparison of Closely Related Tanacetum-Family Plants.</title>
        <authorList>
            <person name="Yamashiro T."/>
            <person name="Shiraishi A."/>
            <person name="Nakayama K."/>
            <person name="Satake H."/>
        </authorList>
    </citation>
    <scope>NUCLEOTIDE SEQUENCE</scope>
</reference>
<evidence type="ECO:0000259" key="1">
    <source>
        <dbReference type="PROSITE" id="PS50994"/>
    </source>
</evidence>
<sequence length="315" mass="36047">TLLPPLEKLPGAEPQTRPKTFKSILKSCLTRRVETSKGVIINESNISSAPTKGNKNVSTSKKHLATTRKLKDVKIEDDIPITVHTTTDHNDIEWFRRGEILLANKAESINASRSKIPTKRNNILVNLCDERGISQNFSFPYTPEQNGVAERRNRNLIEAGRTMLAGSIFSKHYWTEAIIVACYTQNRSIIVKIHLKTPHELFRGGLPNISFLHVFRCPTYIHNHKDYLGNLDEKANNGYFLGYSLVSKAFRVFNTRRQQIEETFHISFDESIEAIRFSKPSVEDITIAESERYPPDEYLHHFEPSQRNQVDSNVV</sequence>
<dbReference type="Pfam" id="PF25597">
    <property type="entry name" value="SH3_retrovirus"/>
    <property type="match status" value="1"/>
</dbReference>
<organism evidence="2 3">
    <name type="scientific">Tanacetum coccineum</name>
    <dbReference type="NCBI Taxonomy" id="301880"/>
    <lineage>
        <taxon>Eukaryota</taxon>
        <taxon>Viridiplantae</taxon>
        <taxon>Streptophyta</taxon>
        <taxon>Embryophyta</taxon>
        <taxon>Tracheophyta</taxon>
        <taxon>Spermatophyta</taxon>
        <taxon>Magnoliopsida</taxon>
        <taxon>eudicotyledons</taxon>
        <taxon>Gunneridae</taxon>
        <taxon>Pentapetalae</taxon>
        <taxon>asterids</taxon>
        <taxon>campanulids</taxon>
        <taxon>Asterales</taxon>
        <taxon>Asteraceae</taxon>
        <taxon>Asteroideae</taxon>
        <taxon>Anthemideae</taxon>
        <taxon>Anthemidinae</taxon>
        <taxon>Tanacetum</taxon>
    </lineage>
</organism>
<dbReference type="PANTHER" id="PTHR42648:SF32">
    <property type="entry name" value="RIBONUCLEASE H-LIKE DOMAIN, GAG-PRE-INTEGRASE DOMAIN PROTEIN-RELATED"/>
    <property type="match status" value="1"/>
</dbReference>
<dbReference type="PROSITE" id="PS50994">
    <property type="entry name" value="INTEGRASE"/>
    <property type="match status" value="1"/>
</dbReference>
<dbReference type="Proteomes" id="UP001151760">
    <property type="component" value="Unassembled WGS sequence"/>
</dbReference>
<dbReference type="SUPFAM" id="SSF53098">
    <property type="entry name" value="Ribonuclease H-like"/>
    <property type="match status" value="1"/>
</dbReference>
<evidence type="ECO:0000313" key="2">
    <source>
        <dbReference type="EMBL" id="GJT29226.1"/>
    </source>
</evidence>
<accession>A0ABQ5CQ54</accession>
<name>A0ABQ5CQ54_9ASTR</name>
<dbReference type="InterPro" id="IPR001584">
    <property type="entry name" value="Integrase_cat-core"/>
</dbReference>
<dbReference type="InterPro" id="IPR036397">
    <property type="entry name" value="RNaseH_sf"/>
</dbReference>
<feature type="domain" description="Integrase catalytic" evidence="1">
    <location>
        <begin position="99"/>
        <end position="206"/>
    </location>
</feature>
<dbReference type="InterPro" id="IPR039537">
    <property type="entry name" value="Retrotran_Ty1/copia-like"/>
</dbReference>